<gene>
    <name evidence="2" type="ORF">ACG02S_07005</name>
</gene>
<proteinExistence type="predicted"/>
<reference evidence="2 3" key="1">
    <citation type="submission" date="2024-09" db="EMBL/GenBank/DDBJ databases">
        <title>Novel species of the genus Pelomonas and Roseateles isolated from streams.</title>
        <authorList>
            <person name="Lu H."/>
        </authorList>
    </citation>
    <scope>NUCLEOTIDE SEQUENCE [LARGE SCALE GENOMIC DNA]</scope>
    <source>
        <strain evidence="2 3">DC23W</strain>
    </source>
</reference>
<dbReference type="Proteomes" id="UP001606300">
    <property type="component" value="Unassembled WGS sequence"/>
</dbReference>
<protein>
    <submittedName>
        <fullName evidence="2">Uncharacterized protein</fullName>
    </submittedName>
</protein>
<keyword evidence="1" id="KW-0472">Membrane</keyword>
<accession>A0ABW7EJL9</accession>
<dbReference type="EMBL" id="JBIGHY010000002">
    <property type="protein sequence ID" value="MFG6413646.1"/>
    <property type="molecule type" value="Genomic_DNA"/>
</dbReference>
<name>A0ABW7EJL9_9BURK</name>
<evidence type="ECO:0000313" key="3">
    <source>
        <dbReference type="Proteomes" id="UP001606300"/>
    </source>
</evidence>
<comment type="caution">
    <text evidence="2">The sequence shown here is derived from an EMBL/GenBank/DDBJ whole genome shotgun (WGS) entry which is preliminary data.</text>
</comment>
<feature type="transmembrane region" description="Helical" evidence="1">
    <location>
        <begin position="12"/>
        <end position="40"/>
    </location>
</feature>
<keyword evidence="1" id="KW-1133">Transmembrane helix</keyword>
<organism evidence="2 3">
    <name type="scientific">Pelomonas dachongensis</name>
    <dbReference type="NCBI Taxonomy" id="3299029"/>
    <lineage>
        <taxon>Bacteria</taxon>
        <taxon>Pseudomonadati</taxon>
        <taxon>Pseudomonadota</taxon>
        <taxon>Betaproteobacteria</taxon>
        <taxon>Burkholderiales</taxon>
        <taxon>Sphaerotilaceae</taxon>
        <taxon>Roseateles</taxon>
    </lineage>
</organism>
<keyword evidence="1" id="KW-0812">Transmembrane</keyword>
<evidence type="ECO:0000256" key="1">
    <source>
        <dbReference type="SAM" id="Phobius"/>
    </source>
</evidence>
<evidence type="ECO:0000313" key="2">
    <source>
        <dbReference type="EMBL" id="MFG6413646.1"/>
    </source>
</evidence>
<sequence length="89" mass="10130">MSLFRLLLRWVILIAGALLGLALFLFAVLTFGVLLIVSLLRGRKPNVAFRMNRNPWAPRAPRPAAEDIVDVEVREVRDLKDQQPTLPRQ</sequence>
<keyword evidence="3" id="KW-1185">Reference proteome</keyword>